<dbReference type="PROSITE" id="PS00211">
    <property type="entry name" value="ABC_TRANSPORTER_1"/>
    <property type="match status" value="1"/>
</dbReference>
<sequence length="256" mass="27817">MTASLLVCRGLTRRFGGLTALDSLHLEVRPGEVVGLIGPNGAGKTTAFNVITGIHRPTAGLVLFEGRSVVGLRPSAVLRRGIARTFQSIRLFRGMSSLENVLVGRHARLRTGPLGAILRSGRVVEEERAAVDFAMELLRFAGIDRHALARADSLSYGDQRRVEIARALASEPRLILLDEPAAGMNPREKTVLNEFILAIRDRGVTVLLIEHDMRVVMGISDRVVVLDHGVKICEGTPEAVRRDPKVLEAYLGSAHA</sequence>
<accession>A0A932MNL2</accession>
<evidence type="ECO:0000313" key="5">
    <source>
        <dbReference type="EMBL" id="MBI3128845.1"/>
    </source>
</evidence>
<dbReference type="AlphaFoldDB" id="A0A932MNL2"/>
<keyword evidence="3 5" id="KW-0067">ATP-binding</keyword>
<evidence type="ECO:0000256" key="1">
    <source>
        <dbReference type="ARBA" id="ARBA00022448"/>
    </source>
</evidence>
<dbReference type="Proteomes" id="UP000782312">
    <property type="component" value="Unassembled WGS sequence"/>
</dbReference>
<feature type="domain" description="ABC transporter" evidence="4">
    <location>
        <begin position="6"/>
        <end position="253"/>
    </location>
</feature>
<dbReference type="Pfam" id="PF12399">
    <property type="entry name" value="BCA_ABC_TP_C"/>
    <property type="match status" value="1"/>
</dbReference>
<dbReference type="InterPro" id="IPR051120">
    <property type="entry name" value="ABC_AA/LPS_Transport"/>
</dbReference>
<dbReference type="InterPro" id="IPR032823">
    <property type="entry name" value="BCA_ABC_TP_C"/>
</dbReference>
<dbReference type="GO" id="GO:0005304">
    <property type="term" value="F:L-valine transmembrane transporter activity"/>
    <property type="evidence" value="ECO:0007669"/>
    <property type="project" value="TreeGrafter"/>
</dbReference>
<evidence type="ECO:0000313" key="6">
    <source>
        <dbReference type="Proteomes" id="UP000782312"/>
    </source>
</evidence>
<dbReference type="GO" id="GO:0015192">
    <property type="term" value="F:L-phenylalanine transmembrane transporter activity"/>
    <property type="evidence" value="ECO:0007669"/>
    <property type="project" value="TreeGrafter"/>
</dbReference>
<dbReference type="GO" id="GO:0042941">
    <property type="term" value="P:D-alanine transmembrane transport"/>
    <property type="evidence" value="ECO:0007669"/>
    <property type="project" value="TreeGrafter"/>
</dbReference>
<dbReference type="SMART" id="SM00382">
    <property type="entry name" value="AAA"/>
    <property type="match status" value="1"/>
</dbReference>
<gene>
    <name evidence="5" type="ORF">HYZ11_14665</name>
</gene>
<dbReference type="Pfam" id="PF00005">
    <property type="entry name" value="ABC_tran"/>
    <property type="match status" value="1"/>
</dbReference>
<dbReference type="PROSITE" id="PS50893">
    <property type="entry name" value="ABC_TRANSPORTER_2"/>
    <property type="match status" value="1"/>
</dbReference>
<keyword evidence="2" id="KW-0547">Nucleotide-binding</keyword>
<dbReference type="InterPro" id="IPR017871">
    <property type="entry name" value="ABC_transporter-like_CS"/>
</dbReference>
<dbReference type="CDD" id="cd03219">
    <property type="entry name" value="ABC_Mj1267_LivG_branched"/>
    <property type="match status" value="1"/>
</dbReference>
<dbReference type="EMBL" id="JACPUR010000035">
    <property type="protein sequence ID" value="MBI3128845.1"/>
    <property type="molecule type" value="Genomic_DNA"/>
</dbReference>
<dbReference type="GO" id="GO:1903806">
    <property type="term" value="P:L-isoleucine import across plasma membrane"/>
    <property type="evidence" value="ECO:0007669"/>
    <property type="project" value="TreeGrafter"/>
</dbReference>
<keyword evidence="1" id="KW-0813">Transport</keyword>
<dbReference type="GO" id="GO:0016887">
    <property type="term" value="F:ATP hydrolysis activity"/>
    <property type="evidence" value="ECO:0007669"/>
    <property type="project" value="InterPro"/>
</dbReference>
<dbReference type="InterPro" id="IPR027417">
    <property type="entry name" value="P-loop_NTPase"/>
</dbReference>
<dbReference type="FunFam" id="3.40.50.300:FF:000421">
    <property type="entry name" value="Branched-chain amino acid ABC transporter ATP-binding protein"/>
    <property type="match status" value="1"/>
</dbReference>
<evidence type="ECO:0000256" key="2">
    <source>
        <dbReference type="ARBA" id="ARBA00022741"/>
    </source>
</evidence>
<organism evidence="5 6">
    <name type="scientific">Tectimicrobiota bacterium</name>
    <dbReference type="NCBI Taxonomy" id="2528274"/>
    <lineage>
        <taxon>Bacteria</taxon>
        <taxon>Pseudomonadati</taxon>
        <taxon>Nitrospinota/Tectimicrobiota group</taxon>
        <taxon>Candidatus Tectimicrobiota</taxon>
    </lineage>
</organism>
<proteinExistence type="predicted"/>
<dbReference type="GO" id="GO:0015808">
    <property type="term" value="P:L-alanine transport"/>
    <property type="evidence" value="ECO:0007669"/>
    <property type="project" value="TreeGrafter"/>
</dbReference>
<evidence type="ECO:0000259" key="4">
    <source>
        <dbReference type="PROSITE" id="PS50893"/>
    </source>
</evidence>
<reference evidence="5" key="1">
    <citation type="submission" date="2020-07" db="EMBL/GenBank/DDBJ databases">
        <title>Huge and variable diversity of episymbiotic CPR bacteria and DPANN archaea in groundwater ecosystems.</title>
        <authorList>
            <person name="He C.Y."/>
            <person name="Keren R."/>
            <person name="Whittaker M."/>
            <person name="Farag I.F."/>
            <person name="Doudna J."/>
            <person name="Cate J.H.D."/>
            <person name="Banfield J.F."/>
        </authorList>
    </citation>
    <scope>NUCLEOTIDE SEQUENCE</scope>
    <source>
        <strain evidence="5">NC_groundwater_763_Ag_S-0.2um_68_21</strain>
    </source>
</reference>
<name>A0A932MNL2_UNCTE</name>
<evidence type="ECO:0000256" key="3">
    <source>
        <dbReference type="ARBA" id="ARBA00022840"/>
    </source>
</evidence>
<dbReference type="GO" id="GO:0005524">
    <property type="term" value="F:ATP binding"/>
    <property type="evidence" value="ECO:0007669"/>
    <property type="project" value="UniProtKB-KW"/>
</dbReference>
<dbReference type="InterPro" id="IPR003439">
    <property type="entry name" value="ABC_transporter-like_ATP-bd"/>
</dbReference>
<protein>
    <submittedName>
        <fullName evidence="5">ABC transporter ATP-binding protein</fullName>
    </submittedName>
</protein>
<dbReference type="Gene3D" id="3.40.50.300">
    <property type="entry name" value="P-loop containing nucleotide triphosphate hydrolases"/>
    <property type="match status" value="1"/>
</dbReference>
<dbReference type="GO" id="GO:0005886">
    <property type="term" value="C:plasma membrane"/>
    <property type="evidence" value="ECO:0007669"/>
    <property type="project" value="TreeGrafter"/>
</dbReference>
<dbReference type="SUPFAM" id="SSF52540">
    <property type="entry name" value="P-loop containing nucleoside triphosphate hydrolases"/>
    <property type="match status" value="1"/>
</dbReference>
<dbReference type="GO" id="GO:0015188">
    <property type="term" value="F:L-isoleucine transmembrane transporter activity"/>
    <property type="evidence" value="ECO:0007669"/>
    <property type="project" value="TreeGrafter"/>
</dbReference>
<dbReference type="InterPro" id="IPR003593">
    <property type="entry name" value="AAA+_ATPase"/>
</dbReference>
<dbReference type="PANTHER" id="PTHR45772">
    <property type="entry name" value="CONSERVED COMPONENT OF ABC TRANSPORTER FOR NATURAL AMINO ACIDS-RELATED"/>
    <property type="match status" value="1"/>
</dbReference>
<dbReference type="PANTHER" id="PTHR45772:SF7">
    <property type="entry name" value="AMINO ACID ABC TRANSPORTER ATP-BINDING PROTEIN"/>
    <property type="match status" value="1"/>
</dbReference>
<dbReference type="GO" id="GO:1903805">
    <property type="term" value="P:L-valine import across plasma membrane"/>
    <property type="evidence" value="ECO:0007669"/>
    <property type="project" value="TreeGrafter"/>
</dbReference>
<comment type="caution">
    <text evidence="5">The sequence shown here is derived from an EMBL/GenBank/DDBJ whole genome shotgun (WGS) entry which is preliminary data.</text>
</comment>